<organism evidence="2 3">
    <name type="scientific">Bonamia ostreae</name>
    <dbReference type="NCBI Taxonomy" id="126728"/>
    <lineage>
        <taxon>Eukaryota</taxon>
        <taxon>Sar</taxon>
        <taxon>Rhizaria</taxon>
        <taxon>Endomyxa</taxon>
        <taxon>Ascetosporea</taxon>
        <taxon>Haplosporida</taxon>
        <taxon>Bonamia</taxon>
    </lineage>
</organism>
<dbReference type="EMBL" id="JBDODL010000322">
    <property type="protein sequence ID" value="MES1919545.1"/>
    <property type="molecule type" value="Genomic_DNA"/>
</dbReference>
<comment type="caution">
    <text evidence="2">The sequence shown here is derived from an EMBL/GenBank/DDBJ whole genome shotgun (WGS) entry which is preliminary data.</text>
</comment>
<keyword evidence="2" id="KW-0547">Nucleotide-binding</keyword>
<keyword evidence="2" id="KW-0067">ATP-binding</keyword>
<gene>
    <name evidence="2" type="primary">DDX39A</name>
    <name evidence="2" type="ORF">MHBO_001357</name>
</gene>
<dbReference type="Pfam" id="PF00271">
    <property type="entry name" value="Helicase_C"/>
    <property type="match status" value="1"/>
</dbReference>
<proteinExistence type="predicted"/>
<accession>A0ABV2AIQ5</accession>
<dbReference type="Gene3D" id="3.40.50.300">
    <property type="entry name" value="P-loop containing nucleotide triphosphate hydrolases"/>
    <property type="match status" value="1"/>
</dbReference>
<dbReference type="PROSITE" id="PS51194">
    <property type="entry name" value="HELICASE_CTER"/>
    <property type="match status" value="1"/>
</dbReference>
<evidence type="ECO:0000313" key="2">
    <source>
        <dbReference type="EMBL" id="MES1919545.1"/>
    </source>
</evidence>
<dbReference type="Proteomes" id="UP001439008">
    <property type="component" value="Unassembled WGS sequence"/>
</dbReference>
<name>A0ABV2AIQ5_9EUKA</name>
<dbReference type="InterPro" id="IPR001650">
    <property type="entry name" value="Helicase_C-like"/>
</dbReference>
<dbReference type="SUPFAM" id="SSF52540">
    <property type="entry name" value="P-loop containing nucleoside triphosphate hydrolases"/>
    <property type="match status" value="1"/>
</dbReference>
<dbReference type="EC" id="3.6.4.13" evidence="2"/>
<keyword evidence="2" id="KW-0347">Helicase</keyword>
<protein>
    <submittedName>
        <fullName evidence="2">ATP-dependent RNA helicase ddx39a</fullName>
        <ecNumber evidence="2">3.6.4.13</ecNumber>
    </submittedName>
</protein>
<keyword evidence="3" id="KW-1185">Reference proteome</keyword>
<dbReference type="InterPro" id="IPR027417">
    <property type="entry name" value="P-loop_NTPase"/>
</dbReference>
<dbReference type="PANTHER" id="PTHR47958">
    <property type="entry name" value="ATP-DEPENDENT RNA HELICASE DBP3"/>
    <property type="match status" value="1"/>
</dbReference>
<dbReference type="GO" id="GO:0016787">
    <property type="term" value="F:hydrolase activity"/>
    <property type="evidence" value="ECO:0007669"/>
    <property type="project" value="UniProtKB-KW"/>
</dbReference>
<dbReference type="CDD" id="cd18787">
    <property type="entry name" value="SF2_C_DEAD"/>
    <property type="match status" value="1"/>
</dbReference>
<evidence type="ECO:0000313" key="3">
    <source>
        <dbReference type="Proteomes" id="UP001439008"/>
    </source>
</evidence>
<sequence>MDQTKRLQTYNDFKSYARRVLVSTDLFGRGVDIERVNVVINYDMAPDDDTYLHRVGRAGRFGTKGLTISFVSSADDMACLDKVKKRFSVDMDTLPETIPKETYMTTS</sequence>
<reference evidence="2 3" key="1">
    <citation type="journal article" date="2024" name="BMC Biol.">
        <title>Comparative genomics of Ascetosporea gives new insight into the evolutionary basis for animal parasitism in Rhizaria.</title>
        <authorList>
            <person name="Hiltunen Thoren M."/>
            <person name="Onut-Brannstrom I."/>
            <person name="Alfjorden A."/>
            <person name="Peckova H."/>
            <person name="Swords F."/>
            <person name="Hooper C."/>
            <person name="Holzer A.S."/>
            <person name="Bass D."/>
            <person name="Burki F."/>
        </authorList>
    </citation>
    <scope>NUCLEOTIDE SEQUENCE [LARGE SCALE GENOMIC DNA]</scope>
    <source>
        <strain evidence="2">20-A016</strain>
    </source>
</reference>
<dbReference type="GO" id="GO:0003724">
    <property type="term" value="F:RNA helicase activity"/>
    <property type="evidence" value="ECO:0007669"/>
    <property type="project" value="UniProtKB-EC"/>
</dbReference>
<feature type="domain" description="Helicase C-terminal" evidence="1">
    <location>
        <begin position="1"/>
        <end position="102"/>
    </location>
</feature>
<evidence type="ECO:0000259" key="1">
    <source>
        <dbReference type="PROSITE" id="PS51194"/>
    </source>
</evidence>
<dbReference type="SMART" id="SM00490">
    <property type="entry name" value="HELICc"/>
    <property type="match status" value="1"/>
</dbReference>
<keyword evidence="2" id="KW-0378">Hydrolase</keyword>